<sequence>MFYLELKILKEEHKTILSVQNNLLTTQEELRNRVNELETKNVHLQRQFENLLNSCEMEKHFESNSMADFKLQGQGNATEHNMTNTLEKRSETRKTELQIGIGKSRITL</sequence>
<comment type="caution">
    <text evidence="2">The sequence shown here is derived from an EMBL/GenBank/DDBJ whole genome shotgun (WGS) entry which is preliminary data.</text>
</comment>
<evidence type="ECO:0000313" key="3">
    <source>
        <dbReference type="Proteomes" id="UP001195483"/>
    </source>
</evidence>
<reference evidence="2" key="3">
    <citation type="submission" date="2023-05" db="EMBL/GenBank/DDBJ databases">
        <authorList>
            <person name="Smith C.H."/>
        </authorList>
    </citation>
    <scope>NUCLEOTIDE SEQUENCE</scope>
    <source>
        <strain evidence="2">CHS0354</strain>
        <tissue evidence="2">Mantle</tissue>
    </source>
</reference>
<name>A0AAE0VKJ9_9BIVA</name>
<reference evidence="2" key="1">
    <citation type="journal article" date="2021" name="Genome Biol. Evol.">
        <title>A High-Quality Reference Genome for a Parasitic Bivalve with Doubly Uniparental Inheritance (Bivalvia: Unionida).</title>
        <authorList>
            <person name="Smith C.H."/>
        </authorList>
    </citation>
    <scope>NUCLEOTIDE SEQUENCE</scope>
    <source>
        <strain evidence="2">CHS0354</strain>
    </source>
</reference>
<keyword evidence="1" id="KW-0175">Coiled coil</keyword>
<proteinExistence type="predicted"/>
<keyword evidence="3" id="KW-1185">Reference proteome</keyword>
<reference evidence="2" key="2">
    <citation type="journal article" date="2021" name="Genome Biol. Evol.">
        <title>Developing a high-quality reference genome for a parasitic bivalve with doubly uniparental inheritance (Bivalvia: Unionida).</title>
        <authorList>
            <person name="Smith C.H."/>
        </authorList>
    </citation>
    <scope>NUCLEOTIDE SEQUENCE</scope>
    <source>
        <strain evidence="2">CHS0354</strain>
        <tissue evidence="2">Mantle</tissue>
    </source>
</reference>
<dbReference type="AlphaFoldDB" id="A0AAE0VKJ9"/>
<evidence type="ECO:0000313" key="2">
    <source>
        <dbReference type="EMBL" id="KAK3581698.1"/>
    </source>
</evidence>
<evidence type="ECO:0000256" key="1">
    <source>
        <dbReference type="SAM" id="Coils"/>
    </source>
</evidence>
<organism evidence="2 3">
    <name type="scientific">Potamilus streckersoni</name>
    <dbReference type="NCBI Taxonomy" id="2493646"/>
    <lineage>
        <taxon>Eukaryota</taxon>
        <taxon>Metazoa</taxon>
        <taxon>Spiralia</taxon>
        <taxon>Lophotrochozoa</taxon>
        <taxon>Mollusca</taxon>
        <taxon>Bivalvia</taxon>
        <taxon>Autobranchia</taxon>
        <taxon>Heteroconchia</taxon>
        <taxon>Palaeoheterodonta</taxon>
        <taxon>Unionida</taxon>
        <taxon>Unionoidea</taxon>
        <taxon>Unionidae</taxon>
        <taxon>Ambleminae</taxon>
        <taxon>Lampsilini</taxon>
        <taxon>Potamilus</taxon>
    </lineage>
</organism>
<dbReference type="EMBL" id="JAEAOA010000071">
    <property type="protein sequence ID" value="KAK3581698.1"/>
    <property type="molecule type" value="Genomic_DNA"/>
</dbReference>
<dbReference type="Proteomes" id="UP001195483">
    <property type="component" value="Unassembled WGS sequence"/>
</dbReference>
<protein>
    <submittedName>
        <fullName evidence="2">Uncharacterized protein</fullName>
    </submittedName>
</protein>
<accession>A0AAE0VKJ9</accession>
<gene>
    <name evidence="2" type="ORF">CHS0354_000300</name>
</gene>
<feature type="coiled-coil region" evidence="1">
    <location>
        <begin position="20"/>
        <end position="54"/>
    </location>
</feature>